<name>A0A5K7YPG0_9BACT</name>
<dbReference type="InterPro" id="IPR015946">
    <property type="entry name" value="KH_dom-like_a/b"/>
</dbReference>
<dbReference type="InterPro" id="IPR009019">
    <property type="entry name" value="KH_sf_prok-type"/>
</dbReference>
<comment type="subunit">
    <text evidence="3">Forms a complex with KhpB.</text>
</comment>
<dbReference type="SUPFAM" id="SSF54814">
    <property type="entry name" value="Prokaryotic type KH domain (KH-domain type II)"/>
    <property type="match status" value="1"/>
</dbReference>
<reference evidence="4 5" key="1">
    <citation type="submission" date="2019-11" db="EMBL/GenBank/DDBJ databases">
        <title>Comparative genomics of hydrocarbon-degrading Desulfosarcina strains.</title>
        <authorList>
            <person name="Watanabe M."/>
            <person name="Kojima H."/>
            <person name="Fukui M."/>
        </authorList>
    </citation>
    <scope>NUCLEOTIDE SEQUENCE [LARGE SCALE GENOMIC DNA]</scope>
    <source>
        <strain evidence="4 5">PL12</strain>
    </source>
</reference>
<comment type="similarity">
    <text evidence="3">Belongs to the KhpA RNA-binding protein family.</text>
</comment>
<dbReference type="KEGG" id="dalk:DSCA_50360"/>
<dbReference type="HAMAP" id="MF_00088">
    <property type="entry name" value="KhpA"/>
    <property type="match status" value="1"/>
</dbReference>
<keyword evidence="3" id="KW-0133">Cell shape</keyword>
<keyword evidence="3" id="KW-0143">Chaperone</keyword>
<evidence type="ECO:0000256" key="2">
    <source>
        <dbReference type="ARBA" id="ARBA00022884"/>
    </source>
</evidence>
<keyword evidence="3" id="KW-0961">Cell wall biogenesis/degradation</keyword>
<gene>
    <name evidence="3" type="primary">khpA</name>
    <name evidence="4" type="ORF">DSCA_50360</name>
</gene>
<evidence type="ECO:0000313" key="5">
    <source>
        <dbReference type="Proteomes" id="UP000427906"/>
    </source>
</evidence>
<comment type="function">
    <text evidence="3">A probable RNA chaperone. Forms a complex with KhpB which binds to cellular RNA and controls its expression. Plays a role in peptidoglycan (PG) homeostasis and cell length regulation.</text>
</comment>
<protein>
    <recommendedName>
        <fullName evidence="3">RNA-binding protein KhpA</fullName>
    </recommendedName>
    <alternativeName>
        <fullName evidence="3">KH-domain protein A</fullName>
    </alternativeName>
</protein>
<keyword evidence="5" id="KW-1185">Reference proteome</keyword>
<dbReference type="AlphaFoldDB" id="A0A5K7YPG0"/>
<dbReference type="Pfam" id="PF13083">
    <property type="entry name" value="KH_KhpA-B"/>
    <property type="match status" value="1"/>
</dbReference>
<keyword evidence="2 3" id="KW-0694">RNA-binding</keyword>
<dbReference type="GO" id="GO:0003723">
    <property type="term" value="F:RNA binding"/>
    <property type="evidence" value="ECO:0007669"/>
    <property type="project" value="UniProtKB-UniRule"/>
</dbReference>
<dbReference type="GO" id="GO:0005737">
    <property type="term" value="C:cytoplasm"/>
    <property type="evidence" value="ECO:0007669"/>
    <property type="project" value="UniProtKB-SubCell"/>
</dbReference>
<accession>A0A5K7YPG0</accession>
<dbReference type="InterPro" id="IPR020627">
    <property type="entry name" value="KhpA"/>
</dbReference>
<evidence type="ECO:0000313" key="4">
    <source>
        <dbReference type="EMBL" id="BBO71106.1"/>
    </source>
</evidence>
<proteinExistence type="inferred from homology"/>
<dbReference type="EMBL" id="AP021874">
    <property type="protein sequence ID" value="BBO71106.1"/>
    <property type="molecule type" value="Genomic_DNA"/>
</dbReference>
<dbReference type="Proteomes" id="UP000427906">
    <property type="component" value="Chromosome"/>
</dbReference>
<dbReference type="CDD" id="cd22533">
    <property type="entry name" value="KH-II_YlqC-like"/>
    <property type="match status" value="1"/>
</dbReference>
<dbReference type="Gene3D" id="3.30.300.20">
    <property type="match status" value="1"/>
</dbReference>
<keyword evidence="1 3" id="KW-0963">Cytoplasm</keyword>
<dbReference type="GO" id="GO:0009252">
    <property type="term" value="P:peptidoglycan biosynthetic process"/>
    <property type="evidence" value="ECO:0007669"/>
    <property type="project" value="UniProtKB-UniRule"/>
</dbReference>
<comment type="subcellular location">
    <subcellularLocation>
        <location evidence="3">Cytoplasm</location>
    </subcellularLocation>
</comment>
<evidence type="ECO:0000256" key="3">
    <source>
        <dbReference type="HAMAP-Rule" id="MF_00088"/>
    </source>
</evidence>
<dbReference type="GO" id="GO:0008360">
    <property type="term" value="P:regulation of cell shape"/>
    <property type="evidence" value="ECO:0007669"/>
    <property type="project" value="UniProtKB-KW"/>
</dbReference>
<sequence length="92" mass="10183">MCAPLNTVQTEKGRPLMKEFIELIARALVDQPEAVFVTEINGSYTSIVELRVAKEDIGKIIGKRGRTADALRTLVNAVSSKAKKRSRLEIID</sequence>
<dbReference type="PANTHER" id="PTHR34654:SF1">
    <property type="entry name" value="RNA-BINDING PROTEIN KHPA"/>
    <property type="match status" value="1"/>
</dbReference>
<organism evidence="4 5">
    <name type="scientific">Desulfosarcina alkanivorans</name>
    <dbReference type="NCBI Taxonomy" id="571177"/>
    <lineage>
        <taxon>Bacteria</taxon>
        <taxon>Pseudomonadati</taxon>
        <taxon>Thermodesulfobacteriota</taxon>
        <taxon>Desulfobacteria</taxon>
        <taxon>Desulfobacterales</taxon>
        <taxon>Desulfosarcinaceae</taxon>
        <taxon>Desulfosarcina</taxon>
    </lineage>
</organism>
<dbReference type="PANTHER" id="PTHR34654">
    <property type="entry name" value="UPF0109 PROTEIN SCO5592"/>
    <property type="match status" value="1"/>
</dbReference>
<dbReference type="NCBIfam" id="NF002201">
    <property type="entry name" value="PRK01064.1"/>
    <property type="match status" value="1"/>
</dbReference>
<evidence type="ECO:0000256" key="1">
    <source>
        <dbReference type="ARBA" id="ARBA00022490"/>
    </source>
</evidence>
<dbReference type="PROSITE" id="PS50084">
    <property type="entry name" value="KH_TYPE_1"/>
    <property type="match status" value="1"/>
</dbReference>
<dbReference type="GO" id="GO:0071555">
    <property type="term" value="P:cell wall organization"/>
    <property type="evidence" value="ECO:0007669"/>
    <property type="project" value="UniProtKB-KW"/>
</dbReference>